<dbReference type="PANTHER" id="PTHR30081:SF1">
    <property type="entry name" value="PROTEIN TRANSLOCASE SUBUNIT SECD"/>
    <property type="match status" value="1"/>
</dbReference>
<feature type="domain" description="Protein export membrane protein SecD/SecF C-terminal" evidence="10">
    <location>
        <begin position="249"/>
        <end position="422"/>
    </location>
</feature>
<dbReference type="EMBL" id="MFMJ01000037">
    <property type="protein sequence ID" value="OGG78874.1"/>
    <property type="molecule type" value="Genomic_DNA"/>
</dbReference>
<evidence type="ECO:0000313" key="14">
    <source>
        <dbReference type="Proteomes" id="UP000178919"/>
    </source>
</evidence>
<comment type="subcellular location">
    <subcellularLocation>
        <location evidence="1 9">Cell membrane</location>
        <topology evidence="1 9">Multi-pass membrane protein</topology>
    </subcellularLocation>
</comment>
<dbReference type="NCBIfam" id="TIGR00916">
    <property type="entry name" value="2A0604s01"/>
    <property type="match status" value="1"/>
</dbReference>
<comment type="function">
    <text evidence="9">Part of the Sec protein translocase complex. Interacts with the SecYEG preprotein conducting channel. SecDF uses the proton motive force (PMF) to complete protein translocation after the ATP-dependent function of SecA.</text>
</comment>
<dbReference type="InterPro" id="IPR048631">
    <property type="entry name" value="SecD_1st"/>
</dbReference>
<evidence type="ECO:0000256" key="5">
    <source>
        <dbReference type="ARBA" id="ARBA00022927"/>
    </source>
</evidence>
<feature type="transmembrane region" description="Helical" evidence="9">
    <location>
        <begin position="261"/>
        <end position="286"/>
    </location>
</feature>
<keyword evidence="3 9" id="KW-1003">Cell membrane</keyword>
<evidence type="ECO:0000256" key="6">
    <source>
        <dbReference type="ARBA" id="ARBA00022989"/>
    </source>
</evidence>
<dbReference type="Pfam" id="PF21760">
    <property type="entry name" value="SecD_1st"/>
    <property type="match status" value="1"/>
</dbReference>
<evidence type="ECO:0000256" key="3">
    <source>
        <dbReference type="ARBA" id="ARBA00022475"/>
    </source>
</evidence>
<dbReference type="GO" id="GO:0005886">
    <property type="term" value="C:plasma membrane"/>
    <property type="evidence" value="ECO:0007669"/>
    <property type="project" value="UniProtKB-SubCell"/>
</dbReference>
<dbReference type="InterPro" id="IPR048634">
    <property type="entry name" value="SecD_SecF_C"/>
</dbReference>
<keyword evidence="4 9" id="KW-0812">Transmembrane</keyword>
<keyword evidence="6 9" id="KW-1133">Transmembrane helix</keyword>
<dbReference type="SUPFAM" id="SSF82866">
    <property type="entry name" value="Multidrug efflux transporter AcrB transmembrane domain"/>
    <property type="match status" value="1"/>
</dbReference>
<comment type="caution">
    <text evidence="13">The sequence shown here is derived from an EMBL/GenBank/DDBJ whole genome shotgun (WGS) entry which is preliminary data.</text>
</comment>
<feature type="transmembrane region" description="Helical" evidence="9">
    <location>
        <begin position="319"/>
        <end position="340"/>
    </location>
</feature>
<evidence type="ECO:0000259" key="12">
    <source>
        <dbReference type="Pfam" id="PF22599"/>
    </source>
</evidence>
<dbReference type="AlphaFoldDB" id="A0A1F6EZ24"/>
<feature type="domain" description="SecDF P1 head subdomain" evidence="12">
    <location>
        <begin position="148"/>
        <end position="247"/>
    </location>
</feature>
<dbReference type="Gene3D" id="3.30.70.3400">
    <property type="match status" value="1"/>
</dbReference>
<dbReference type="Gene3D" id="1.20.1640.10">
    <property type="entry name" value="Multidrug efflux transporter AcrB transmembrane domain"/>
    <property type="match status" value="1"/>
</dbReference>
<sequence>MTQYRVFSLIALIIGGFLAYFVWSTQADPASPYRFKLGLDLAGGTELVYKADMSQTPRGEQDDALSALQGVIERRVNLFGVAEPLVQTEQASTLSGITEDRLIVDLPGVTDIKAAIAALGETPTLDFRLATTSTSSGQATSTVTFVPTGLTGRYLESAALEFGSGATAGLAAPQVLLNFDTEGGELFEQITRENVGQTLAIFLDGQPISIPVIQEAIPGGQATISGNFTAAEARDLVRNLNFGALPVPIELQNSSAVGPTLGAAAIEAGVVAGSIGFIIVALFMIAWYRLPGFIAAIALAEYLAFMLAVIKVVPVTLTASGIAGLIISVGMAVDANVLIFERTKEELRGLPGQGGKSPREAVHIGFSRAWTAIRDGHLTMIMSGIILFWLGTSIVQGFALVFVLGVLASFISAVTLSRVFLLAIVPDVRPGEEESRSWRFLLSSGIRKN</sequence>
<keyword evidence="7 9" id="KW-0811">Translocation</keyword>
<feature type="transmembrane region" description="Helical" evidence="9">
    <location>
        <begin position="401"/>
        <end position="425"/>
    </location>
</feature>
<evidence type="ECO:0000256" key="7">
    <source>
        <dbReference type="ARBA" id="ARBA00023010"/>
    </source>
</evidence>
<dbReference type="Proteomes" id="UP000178919">
    <property type="component" value="Unassembled WGS sequence"/>
</dbReference>
<feature type="transmembrane region" description="Helical" evidence="9">
    <location>
        <begin position="378"/>
        <end position="395"/>
    </location>
</feature>
<evidence type="ECO:0000256" key="8">
    <source>
        <dbReference type="ARBA" id="ARBA00023136"/>
    </source>
</evidence>
<evidence type="ECO:0000256" key="9">
    <source>
        <dbReference type="HAMAP-Rule" id="MF_01463"/>
    </source>
</evidence>
<name>A0A1F6EZ24_9BACT</name>
<keyword evidence="8 9" id="KW-0472">Membrane</keyword>
<dbReference type="GO" id="GO:0006605">
    <property type="term" value="P:protein targeting"/>
    <property type="evidence" value="ECO:0007669"/>
    <property type="project" value="UniProtKB-UniRule"/>
</dbReference>
<organism evidence="13 14">
    <name type="scientific">Candidatus Kaiserbacteria bacterium RIFCSPLOWO2_02_FULL_55_12</name>
    <dbReference type="NCBI Taxonomy" id="1798522"/>
    <lineage>
        <taxon>Bacteria</taxon>
        <taxon>Candidatus Kaiseribacteriota</taxon>
    </lineage>
</organism>
<comment type="subunit">
    <text evidence="9">Forms a complex with SecF. Part of the essential Sec protein translocation apparatus which comprises SecA, SecYEG and auxiliary proteins SecDF. Other proteins may also be involved.</text>
</comment>
<dbReference type="InterPro" id="IPR055344">
    <property type="entry name" value="SecD_SecF_C_bact"/>
</dbReference>
<dbReference type="GO" id="GO:0065002">
    <property type="term" value="P:intracellular protein transmembrane transport"/>
    <property type="evidence" value="ECO:0007669"/>
    <property type="project" value="UniProtKB-UniRule"/>
</dbReference>
<dbReference type="InterPro" id="IPR022813">
    <property type="entry name" value="SecD/SecF_arch_bac"/>
</dbReference>
<evidence type="ECO:0000256" key="1">
    <source>
        <dbReference type="ARBA" id="ARBA00004651"/>
    </source>
</evidence>
<feature type="transmembrane region" description="Helical" evidence="9">
    <location>
        <begin position="293"/>
        <end position="313"/>
    </location>
</feature>
<comment type="caution">
    <text evidence="9">Lacks conserved residue(s) required for the propagation of feature annotation.</text>
</comment>
<gene>
    <name evidence="9" type="primary">secD</name>
    <name evidence="13" type="ORF">A3J11_02715</name>
</gene>
<keyword evidence="2 9" id="KW-0813">Transport</keyword>
<dbReference type="Gene3D" id="3.30.1360.200">
    <property type="match status" value="1"/>
</dbReference>
<comment type="similarity">
    <text evidence="9">Belongs to the SecD/SecF family. SecD subfamily.</text>
</comment>
<keyword evidence="5 9" id="KW-0653">Protein transport</keyword>
<dbReference type="Pfam" id="PF07549">
    <property type="entry name" value="Sec_GG"/>
    <property type="match status" value="1"/>
</dbReference>
<evidence type="ECO:0000313" key="13">
    <source>
        <dbReference type="EMBL" id="OGG78874.1"/>
    </source>
</evidence>
<reference evidence="13 14" key="1">
    <citation type="journal article" date="2016" name="Nat. Commun.">
        <title>Thousands of microbial genomes shed light on interconnected biogeochemical processes in an aquifer system.</title>
        <authorList>
            <person name="Anantharaman K."/>
            <person name="Brown C.T."/>
            <person name="Hug L.A."/>
            <person name="Sharon I."/>
            <person name="Castelle C.J."/>
            <person name="Probst A.J."/>
            <person name="Thomas B.C."/>
            <person name="Singh A."/>
            <person name="Wilkins M.J."/>
            <person name="Karaoz U."/>
            <person name="Brodie E.L."/>
            <person name="Williams K.H."/>
            <person name="Hubbard S.S."/>
            <person name="Banfield J.F."/>
        </authorList>
    </citation>
    <scope>NUCLEOTIDE SEQUENCE [LARGE SCALE GENOMIC DNA]</scope>
</reference>
<dbReference type="InterPro" id="IPR005791">
    <property type="entry name" value="SecD"/>
</dbReference>
<evidence type="ECO:0000259" key="11">
    <source>
        <dbReference type="Pfam" id="PF21760"/>
    </source>
</evidence>
<accession>A0A1F6EZ24</accession>
<dbReference type="NCBIfam" id="TIGR01129">
    <property type="entry name" value="secD"/>
    <property type="match status" value="1"/>
</dbReference>
<feature type="domain" description="Protein translocase subunit SecDF P1" evidence="11">
    <location>
        <begin position="70"/>
        <end position="130"/>
    </location>
</feature>
<evidence type="ECO:0000259" key="10">
    <source>
        <dbReference type="Pfam" id="PF02355"/>
    </source>
</evidence>
<evidence type="ECO:0000256" key="4">
    <source>
        <dbReference type="ARBA" id="ARBA00022692"/>
    </source>
</evidence>
<protein>
    <recommendedName>
        <fullName evidence="9">Protein translocase subunit SecD</fullName>
    </recommendedName>
</protein>
<dbReference type="GO" id="GO:0043952">
    <property type="term" value="P:protein transport by the Sec complex"/>
    <property type="evidence" value="ECO:0007669"/>
    <property type="project" value="UniProtKB-UniRule"/>
</dbReference>
<dbReference type="Pfam" id="PF22599">
    <property type="entry name" value="SecDF_P1_head"/>
    <property type="match status" value="1"/>
</dbReference>
<dbReference type="PANTHER" id="PTHR30081">
    <property type="entry name" value="PROTEIN-EXPORT MEMBRANE PROTEIN SEC"/>
    <property type="match status" value="1"/>
</dbReference>
<dbReference type="InterPro" id="IPR022646">
    <property type="entry name" value="SecD/SecF_CS"/>
</dbReference>
<dbReference type="Pfam" id="PF02355">
    <property type="entry name" value="SecD_SecF_C"/>
    <property type="match status" value="1"/>
</dbReference>
<dbReference type="InterPro" id="IPR054384">
    <property type="entry name" value="SecDF_P1_head"/>
</dbReference>
<dbReference type="GO" id="GO:0015450">
    <property type="term" value="F:protein-transporting ATPase activity"/>
    <property type="evidence" value="ECO:0007669"/>
    <property type="project" value="InterPro"/>
</dbReference>
<dbReference type="HAMAP" id="MF_01463_B">
    <property type="entry name" value="SecD_B"/>
    <property type="match status" value="1"/>
</dbReference>
<evidence type="ECO:0000256" key="2">
    <source>
        <dbReference type="ARBA" id="ARBA00022448"/>
    </source>
</evidence>
<proteinExistence type="inferred from homology"/>